<keyword evidence="5" id="KW-1185">Reference proteome</keyword>
<evidence type="ECO:0000256" key="2">
    <source>
        <dbReference type="SAM" id="MobiDB-lite"/>
    </source>
</evidence>
<accession>A0A167DMJ8</accession>
<dbReference type="InterPro" id="IPR038528">
    <property type="entry name" value="TEL2_C_sf"/>
</dbReference>
<name>A0A167DMJ8_METRR</name>
<evidence type="ECO:0000259" key="3">
    <source>
        <dbReference type="Pfam" id="PF10193"/>
    </source>
</evidence>
<gene>
    <name evidence="4" type="ORF">NOR_04725</name>
</gene>
<organism evidence="4 5">
    <name type="scientific">Metarhizium rileyi (strain RCEF 4871)</name>
    <name type="common">Nomuraea rileyi</name>
    <dbReference type="NCBI Taxonomy" id="1649241"/>
    <lineage>
        <taxon>Eukaryota</taxon>
        <taxon>Fungi</taxon>
        <taxon>Dikarya</taxon>
        <taxon>Ascomycota</taxon>
        <taxon>Pezizomycotina</taxon>
        <taxon>Sordariomycetes</taxon>
        <taxon>Hypocreomycetidae</taxon>
        <taxon>Hypocreales</taxon>
        <taxon>Clavicipitaceae</taxon>
        <taxon>Metarhizium</taxon>
    </lineage>
</organism>
<dbReference type="FunFam" id="1.25.40.720:FF:000004">
    <property type="entry name" value="WGS project CABT00000000 data, contig 2.6"/>
    <property type="match status" value="1"/>
</dbReference>
<dbReference type="Proteomes" id="UP000243498">
    <property type="component" value="Unassembled WGS sequence"/>
</dbReference>
<dbReference type="OrthoDB" id="10258062at2759"/>
<evidence type="ECO:0000313" key="4">
    <source>
        <dbReference type="EMBL" id="OAA42594.1"/>
    </source>
</evidence>
<dbReference type="STRING" id="1081105.A0A167DMJ8"/>
<dbReference type="GO" id="GO:0051879">
    <property type="term" value="F:Hsp90 protein binding"/>
    <property type="evidence" value="ECO:0007669"/>
    <property type="project" value="TreeGrafter"/>
</dbReference>
<dbReference type="OMA" id="AGIMVKL"/>
<proteinExistence type="inferred from homology"/>
<dbReference type="GO" id="GO:0051083">
    <property type="term" value="P:'de novo' cotranslational protein folding"/>
    <property type="evidence" value="ECO:0007669"/>
    <property type="project" value="TreeGrafter"/>
</dbReference>
<protein>
    <recommendedName>
        <fullName evidence="3">Telomere length regulation protein conserved domain-containing protein</fullName>
    </recommendedName>
</protein>
<dbReference type="Gene3D" id="1.25.40.720">
    <property type="entry name" value="Telomere length regulation protein 2, C-terminal domain"/>
    <property type="match status" value="2"/>
</dbReference>
<dbReference type="GO" id="GO:0005829">
    <property type="term" value="C:cytosol"/>
    <property type="evidence" value="ECO:0007669"/>
    <property type="project" value="TreeGrafter"/>
</dbReference>
<dbReference type="EMBL" id="AZHC01000013">
    <property type="protein sequence ID" value="OAA42594.1"/>
    <property type="molecule type" value="Genomic_DNA"/>
</dbReference>
<dbReference type="AlphaFoldDB" id="A0A167DMJ8"/>
<dbReference type="PANTHER" id="PTHR15830:SF10">
    <property type="entry name" value="TELOMERE LENGTH REGULATION PROTEIN TEL2 HOMOLOG"/>
    <property type="match status" value="1"/>
</dbReference>
<comment type="caution">
    <text evidence="4">The sequence shown here is derived from an EMBL/GenBank/DDBJ whole genome shotgun (WGS) entry which is preliminary data.</text>
</comment>
<feature type="region of interest" description="Disordered" evidence="2">
    <location>
        <begin position="535"/>
        <end position="619"/>
    </location>
</feature>
<feature type="compositionally biased region" description="Basic residues" evidence="2">
    <location>
        <begin position="560"/>
        <end position="571"/>
    </location>
</feature>
<evidence type="ECO:0000313" key="5">
    <source>
        <dbReference type="Proteomes" id="UP000243498"/>
    </source>
</evidence>
<sequence>MDELFTPVSTTYLRQRRDEEPLLVEARPPAETARISKPLKVGSADDALSVLKSQPDYDSLTAVLRFLVENDAGFSIYVPSSKSAAIIHILVSDTVPNYWNLLQEGSSAGEPETSASTLDEAAALVTSLQSVAGINAVMGHIKALVRESKLAKRDVNRPDLKLHLGLFLDLLSTLLDGDDSIQEIWKHSTAGLPDAVSKKVQSQSLISLVSSGRIISISAEALELVGKEEARTSSPWLVDGAEYSKWIGRNIAAWAKARPEGIEHQSCFDVFQRSLSLGYSETLVTIVIDQLLLSRGSSPALFPRVCLHQTQVSKKVLYILLEHLSRKFLNDLDPEDTKSVEKISAVAGVLDDVIQNDKGHKWHLLTWCCSPSGAGLGHGIGIRRAVVAVLAKDRETITSLLEKSLNQFGDQLYIKHTAILQQEGEDGADTLLKSCYTDDSAAHVQVLLLSAAYVAKLSPLKLTMILRSGSYLSTISNRIASTNSRARFLGMCVGEGLSAILDNNAKKLDFHTDELETEEARWLKGLTRISDPIGPVEPLLANLPQPQPAKSTSRQAPKQQPKKGQKQKRKPQVSEPAPKAIIEEIDSSDDGDDDLPTAAKSSDDEDSDDDPTLVQRNKPKPPVYVRDLITFLRDSESYEKQKLGAQTAPVLIRRKANYGTEVSSHAEELARLLVGLQDKFEMDNFEDLRLQSMIALVVAQPRSMAPWFARTFFEGDYSLSQRTSVLVTLGLSARELAGLETSDYQSLSSFPSKRLPGKLEQLYLDESPAFTTQSNPSSLGALPLNAINSIAHSLTATFLGPLAAEAADANAGPDALKLQTFSARYKSKSRIRPRTRAIPNTTAATLGTYFFSPLAAHFQFALRSSKPVVLNPTMLALYLQTLGIIVNAAGPSTLSLPQLTSELWDLLLRVRVHVVGDLGALKGWLVAMSVLLEVNQDNMRRICDEQGREVVESREWVSGVFERTRGDDGGEENDVKMLAAGVLIKLGEAIEKYQALLMGDMLGFY</sequence>
<feature type="compositionally biased region" description="Acidic residues" evidence="2">
    <location>
        <begin position="583"/>
        <end position="595"/>
    </location>
</feature>
<dbReference type="GO" id="GO:0042162">
    <property type="term" value="F:telomeric DNA binding"/>
    <property type="evidence" value="ECO:0007669"/>
    <property type="project" value="TreeGrafter"/>
</dbReference>
<dbReference type="InterPro" id="IPR019337">
    <property type="entry name" value="Telomere_length_regulation_dom"/>
</dbReference>
<feature type="domain" description="Telomere length regulation protein conserved" evidence="3">
    <location>
        <begin position="622"/>
        <end position="733"/>
    </location>
</feature>
<dbReference type="Pfam" id="PF10193">
    <property type="entry name" value="Telomere_reg-2"/>
    <property type="match status" value="1"/>
</dbReference>
<dbReference type="InterPro" id="IPR051970">
    <property type="entry name" value="TEL2_Regulation"/>
</dbReference>
<reference evidence="4 5" key="1">
    <citation type="journal article" date="2016" name="Genome Biol. Evol.">
        <title>Divergent and convergent evolution of fungal pathogenicity.</title>
        <authorList>
            <person name="Shang Y."/>
            <person name="Xiao G."/>
            <person name="Zheng P."/>
            <person name="Cen K."/>
            <person name="Zhan S."/>
            <person name="Wang C."/>
        </authorList>
    </citation>
    <scope>NUCLEOTIDE SEQUENCE [LARGE SCALE GENOMIC DNA]</scope>
    <source>
        <strain evidence="4 5">RCEF 4871</strain>
    </source>
</reference>
<evidence type="ECO:0000256" key="1">
    <source>
        <dbReference type="ARBA" id="ARBA00006133"/>
    </source>
</evidence>
<dbReference type="PANTHER" id="PTHR15830">
    <property type="entry name" value="TELOMERE LENGTH REGULATION PROTEIN TEL2 FAMILY MEMBER"/>
    <property type="match status" value="1"/>
</dbReference>
<comment type="similarity">
    <text evidence="1">Belongs to the TEL2 family.</text>
</comment>